<dbReference type="STRING" id="1048983.EL17_16545"/>
<dbReference type="Gene3D" id="2.40.160.60">
    <property type="entry name" value="Outer membrane protein transport protein (OMPP1/FadL/TodX)"/>
    <property type="match status" value="1"/>
</dbReference>
<evidence type="ECO:0008006" key="3">
    <source>
        <dbReference type="Google" id="ProtNLM"/>
    </source>
</evidence>
<dbReference type="RefSeq" id="WP_035076822.1">
    <property type="nucleotide sequence ID" value="NZ_JMIH01000024.1"/>
</dbReference>
<dbReference type="Proteomes" id="UP000027821">
    <property type="component" value="Unassembled WGS sequence"/>
</dbReference>
<organism evidence="1 2">
    <name type="scientific">Anditalea andensis</name>
    <dbReference type="NCBI Taxonomy" id="1048983"/>
    <lineage>
        <taxon>Bacteria</taxon>
        <taxon>Pseudomonadati</taxon>
        <taxon>Bacteroidota</taxon>
        <taxon>Cytophagia</taxon>
        <taxon>Cytophagales</taxon>
        <taxon>Cytophagaceae</taxon>
        <taxon>Anditalea</taxon>
    </lineage>
</organism>
<sequence length="274" mass="30727">MVKYVFVFGILLEFISFFSIAQNGMDAYPTGGRSIGMGNANVTLADGWSMFNNIGGLGRIEQTQAVFGYDHRLNMNELTTLAAGLALVQRWGNLGLNVSHYGGTLFNQQNIGIGFSNTLGITSFGLKLNYLQTNIEGFGRSGSPIIEFGGIAELTPQLFFGAHIYNLSRSKLSKLSEEYLPMTIKAGLSYRPSEFLMLNMEAEKEILLEPIFKAGLEYNLKNRIWGRTGFNTQPNNLFFGLGFKPRRYHIDYAMGQNYRLGFTHHFSFNLLFNE</sequence>
<reference evidence="1 2" key="1">
    <citation type="submission" date="2014-04" db="EMBL/GenBank/DDBJ databases">
        <title>Characterization and application of a salt tolerant electro-active bacterium.</title>
        <authorList>
            <person name="Yang L."/>
            <person name="Wei S."/>
            <person name="Tay Q.X.M."/>
        </authorList>
    </citation>
    <scope>NUCLEOTIDE SEQUENCE [LARGE SCALE GENOMIC DNA]</scope>
    <source>
        <strain evidence="1 2">LY1</strain>
    </source>
</reference>
<keyword evidence="2" id="KW-1185">Reference proteome</keyword>
<evidence type="ECO:0000313" key="2">
    <source>
        <dbReference type="Proteomes" id="UP000027821"/>
    </source>
</evidence>
<evidence type="ECO:0000313" key="1">
    <source>
        <dbReference type="EMBL" id="KEO72355.1"/>
    </source>
</evidence>
<dbReference type="OrthoDB" id="9786645at2"/>
<dbReference type="EMBL" id="JMIH01000024">
    <property type="protein sequence ID" value="KEO72355.1"/>
    <property type="molecule type" value="Genomic_DNA"/>
</dbReference>
<name>A0A074KVR4_9BACT</name>
<accession>A0A074KVR4</accession>
<protein>
    <recommendedName>
        <fullName evidence="3">PorV/PorQ family protein</fullName>
    </recommendedName>
</protein>
<dbReference type="AlphaFoldDB" id="A0A074KVR4"/>
<dbReference type="eggNOG" id="COG1555">
    <property type="taxonomic scope" value="Bacteria"/>
</dbReference>
<proteinExistence type="predicted"/>
<gene>
    <name evidence="1" type="ORF">EL17_16545</name>
</gene>
<comment type="caution">
    <text evidence="1">The sequence shown here is derived from an EMBL/GenBank/DDBJ whole genome shotgun (WGS) entry which is preliminary data.</text>
</comment>